<comment type="caution">
    <text evidence="1">The sequence shown here is derived from an EMBL/GenBank/DDBJ whole genome shotgun (WGS) entry which is preliminary data.</text>
</comment>
<name>A0A9X3AN54_9SPHN</name>
<evidence type="ECO:0000313" key="1">
    <source>
        <dbReference type="EMBL" id="MCT2559247.1"/>
    </source>
</evidence>
<keyword evidence="2" id="KW-1185">Reference proteome</keyword>
<reference evidence="1" key="1">
    <citation type="submission" date="2022-09" db="EMBL/GenBank/DDBJ databases">
        <title>The genome sequence of Tsuneonella sp. YG55.</title>
        <authorList>
            <person name="Liu Y."/>
        </authorList>
    </citation>
    <scope>NUCLEOTIDE SEQUENCE</scope>
    <source>
        <strain evidence="1">YG55</strain>
    </source>
</reference>
<gene>
    <name evidence="1" type="ORF">N0B51_09645</name>
</gene>
<sequence length="353" mass="39518">MAMNDESERPRLANRSVAQSEVAQQALAVARADRAGLVDGVEVDFRHPAITPGQWEARAFWHVAAIGPSSAGVLFPSEARAVEKVIDPDHDQLEALSLPRAEPGDRLAVESVIDRISDRRFDHRHDATVKEARLILTRLNGEQIRPEGALAFYGVTQLRDGPQRDAYDRLAERVLSENGNPDPHNLDVRRKLRPWDELWRSPSDLTLSERAALAVEEAERAWLALDREYLPADPRAKLMLRRAMNGAVLAAFYQAKHESKPAEEKAQRVAEGAHKARNQAKARDNRFRYANDIWRDEPHLTLNGLAIQVIEQLYNDGGELLAPSTMAESLERAIGRGDLTVPRQSPHHPDNKG</sequence>
<organism evidence="1 2">
    <name type="scientific">Tsuneonella litorea</name>
    <dbReference type="NCBI Taxonomy" id="2976475"/>
    <lineage>
        <taxon>Bacteria</taxon>
        <taxon>Pseudomonadati</taxon>
        <taxon>Pseudomonadota</taxon>
        <taxon>Alphaproteobacteria</taxon>
        <taxon>Sphingomonadales</taxon>
        <taxon>Erythrobacteraceae</taxon>
        <taxon>Tsuneonella</taxon>
    </lineage>
</organism>
<dbReference type="AlphaFoldDB" id="A0A9X3AN54"/>
<evidence type="ECO:0000313" key="2">
    <source>
        <dbReference type="Proteomes" id="UP001142648"/>
    </source>
</evidence>
<dbReference type="Proteomes" id="UP001142648">
    <property type="component" value="Unassembled WGS sequence"/>
</dbReference>
<accession>A0A9X3AN54</accession>
<proteinExistence type="predicted"/>
<protein>
    <submittedName>
        <fullName evidence="1">Uncharacterized protein</fullName>
    </submittedName>
</protein>
<dbReference type="EMBL" id="JAOAMV010000004">
    <property type="protein sequence ID" value="MCT2559247.1"/>
    <property type="molecule type" value="Genomic_DNA"/>
</dbReference>
<dbReference type="RefSeq" id="WP_259962119.1">
    <property type="nucleotide sequence ID" value="NZ_JAOAMV010000004.1"/>
</dbReference>